<comment type="caution">
    <text evidence="3">The sequence shown here is derived from an EMBL/GenBank/DDBJ whole genome shotgun (WGS) entry which is preliminary data.</text>
</comment>
<name>A0A0R2B6N5_SECCO</name>
<dbReference type="AlphaFoldDB" id="A0A0R2B6N5"/>
<dbReference type="GO" id="GO:0009253">
    <property type="term" value="P:peptidoglycan catabolic process"/>
    <property type="evidence" value="ECO:0007669"/>
    <property type="project" value="InterPro"/>
</dbReference>
<dbReference type="PATRIC" id="fig|1423733.4.peg.2787"/>
<dbReference type="PROSITE" id="PS51904">
    <property type="entry name" value="GLYCOSYL_HYDROL_F25_2"/>
    <property type="match status" value="1"/>
</dbReference>
<feature type="signal peptide" evidence="2">
    <location>
        <begin position="1"/>
        <end position="37"/>
    </location>
</feature>
<dbReference type="SUPFAM" id="SSF51445">
    <property type="entry name" value="(Trans)glycosidases"/>
    <property type="match status" value="1"/>
</dbReference>
<dbReference type="Pfam" id="PF01183">
    <property type="entry name" value="Glyco_hydro_25"/>
    <property type="match status" value="1"/>
</dbReference>
<sequence>MVAIIEKKRRKFRWFWIGLAAMSVLSGLATSAKPAKAAVGTSIPDLSEWQGALTATEVKNLKKTVPFVILRVQYGSDYKDKDFATSAALCKKYGLKYGVYSFSQYSSTADAKTEAKDLYSRAPDAKFYVNDYEDQTVTSGTTNSATAAWYTALRAKAPHKRILFYSYNSFATEYANTAMKNYDGYWLAAYQSTEPTTAHVLWQYTDDWHSTALGQYVDASKKHGKNESWFLSSRAISYNKTVTASKAGYSIWRSLMFTSSKGKTKLGTDYTAKYYYDHYNGRTYYSLYNKNGTWVGYVNKNALTTLTAKAYAHTATFTKSGYRLWSSLMFKTVKHTSTSLMNKSYTIKYRYVCGNGTTYYSVYDGSTWMGYVNAHAMTVSD</sequence>
<comment type="similarity">
    <text evidence="1">Belongs to the glycosyl hydrolase 25 family.</text>
</comment>
<accession>A0A0R2B6N5</accession>
<proteinExistence type="inferred from homology"/>
<evidence type="ECO:0000256" key="1">
    <source>
        <dbReference type="ARBA" id="ARBA00010646"/>
    </source>
</evidence>
<evidence type="ECO:0000313" key="3">
    <source>
        <dbReference type="EMBL" id="KRM75039.1"/>
    </source>
</evidence>
<feature type="chain" id="PRO_5006415199" evidence="2">
    <location>
        <begin position="38"/>
        <end position="381"/>
    </location>
</feature>
<evidence type="ECO:0000313" key="4">
    <source>
        <dbReference type="Proteomes" id="UP000051845"/>
    </source>
</evidence>
<dbReference type="PANTHER" id="PTHR34135:SF1">
    <property type="entry name" value="GLYCOSYL HYDROLASE FAMILY 25"/>
    <property type="match status" value="1"/>
</dbReference>
<reference evidence="3 4" key="1">
    <citation type="journal article" date="2015" name="Genome Announc.">
        <title>Expanding the biotechnology potential of lactobacilli through comparative genomics of 213 strains and associated genera.</title>
        <authorList>
            <person name="Sun Z."/>
            <person name="Harris H.M."/>
            <person name="McCann A."/>
            <person name="Guo C."/>
            <person name="Argimon S."/>
            <person name="Zhang W."/>
            <person name="Yang X."/>
            <person name="Jeffery I.B."/>
            <person name="Cooney J.C."/>
            <person name="Kagawa T.F."/>
            <person name="Liu W."/>
            <person name="Song Y."/>
            <person name="Salvetti E."/>
            <person name="Wrobel A."/>
            <person name="Rasinkangas P."/>
            <person name="Parkhill J."/>
            <person name="Rea M.C."/>
            <person name="O'Sullivan O."/>
            <person name="Ritari J."/>
            <person name="Douillard F.P."/>
            <person name="Paul Ross R."/>
            <person name="Yang R."/>
            <person name="Briner A.E."/>
            <person name="Felis G.E."/>
            <person name="de Vos W.M."/>
            <person name="Barrangou R."/>
            <person name="Klaenhammer T.R."/>
            <person name="Caufield P.W."/>
            <person name="Cui Y."/>
            <person name="Zhang H."/>
            <person name="O'Toole P.W."/>
        </authorList>
    </citation>
    <scope>NUCLEOTIDE SEQUENCE [LARGE SCALE GENOMIC DNA]</scope>
    <source>
        <strain evidence="3 4">DSM 20515</strain>
    </source>
</reference>
<evidence type="ECO:0000256" key="2">
    <source>
        <dbReference type="SAM" id="SignalP"/>
    </source>
</evidence>
<dbReference type="InterPro" id="IPR017853">
    <property type="entry name" value="GH"/>
</dbReference>
<dbReference type="RefSeq" id="WP_054762758.1">
    <property type="nucleotide sequence ID" value="NZ_AYYR01000062.1"/>
</dbReference>
<dbReference type="GO" id="GO:0003796">
    <property type="term" value="F:lysozyme activity"/>
    <property type="evidence" value="ECO:0007669"/>
    <property type="project" value="InterPro"/>
</dbReference>
<gene>
    <name evidence="3" type="ORF">FC82_GL002664</name>
</gene>
<dbReference type="Proteomes" id="UP000051845">
    <property type="component" value="Unassembled WGS sequence"/>
</dbReference>
<protein>
    <submittedName>
        <fullName evidence="3">Lysozyme domain-containing protein</fullName>
    </submittedName>
</protein>
<dbReference type="EMBL" id="AYYR01000062">
    <property type="protein sequence ID" value="KRM75039.1"/>
    <property type="molecule type" value="Genomic_DNA"/>
</dbReference>
<dbReference type="GO" id="GO:0016052">
    <property type="term" value="P:carbohydrate catabolic process"/>
    <property type="evidence" value="ECO:0007669"/>
    <property type="project" value="TreeGrafter"/>
</dbReference>
<dbReference type="InterPro" id="IPR002053">
    <property type="entry name" value="Glyco_hydro_25"/>
</dbReference>
<organism evidence="3 4">
    <name type="scientific">Secundilactobacillus collinoides DSM 20515 = JCM 1123</name>
    <dbReference type="NCBI Taxonomy" id="1423733"/>
    <lineage>
        <taxon>Bacteria</taxon>
        <taxon>Bacillati</taxon>
        <taxon>Bacillota</taxon>
        <taxon>Bacilli</taxon>
        <taxon>Lactobacillales</taxon>
        <taxon>Lactobacillaceae</taxon>
        <taxon>Secundilactobacillus</taxon>
    </lineage>
</organism>
<dbReference type="PANTHER" id="PTHR34135">
    <property type="entry name" value="LYSOZYME"/>
    <property type="match status" value="1"/>
</dbReference>
<keyword evidence="2" id="KW-0732">Signal</keyword>
<dbReference type="Gene3D" id="3.20.20.80">
    <property type="entry name" value="Glycosidases"/>
    <property type="match status" value="1"/>
</dbReference>
<dbReference type="GO" id="GO:0016998">
    <property type="term" value="P:cell wall macromolecule catabolic process"/>
    <property type="evidence" value="ECO:0007669"/>
    <property type="project" value="InterPro"/>
</dbReference>